<keyword evidence="2" id="KW-1133">Transmembrane helix</keyword>
<dbReference type="RefSeq" id="WP_231333920.1">
    <property type="nucleotide sequence ID" value="NZ_CP059572.1"/>
</dbReference>
<evidence type="ECO:0000259" key="3">
    <source>
        <dbReference type="Pfam" id="PF13349"/>
    </source>
</evidence>
<evidence type="ECO:0000256" key="1">
    <source>
        <dbReference type="SAM" id="MobiDB-lite"/>
    </source>
</evidence>
<feature type="region of interest" description="Disordered" evidence="1">
    <location>
        <begin position="1"/>
        <end position="29"/>
    </location>
</feature>
<dbReference type="Pfam" id="PF13349">
    <property type="entry name" value="DUF4097"/>
    <property type="match status" value="1"/>
</dbReference>
<protein>
    <recommendedName>
        <fullName evidence="3">DUF4097 domain-containing protein</fullName>
    </recommendedName>
</protein>
<evidence type="ECO:0000313" key="5">
    <source>
        <dbReference type="Proteomes" id="UP001049518"/>
    </source>
</evidence>
<name>A0ABX8QST0_9ACTN</name>
<gene>
    <name evidence="4" type="ORF">AGRA3207_001590</name>
</gene>
<keyword evidence="5" id="KW-1185">Reference proteome</keyword>
<keyword evidence="2" id="KW-0812">Transmembrane</keyword>
<proteinExistence type="predicted"/>
<dbReference type="EMBL" id="CP059572">
    <property type="protein sequence ID" value="QXJ20812.1"/>
    <property type="molecule type" value="Genomic_DNA"/>
</dbReference>
<dbReference type="Proteomes" id="UP001049518">
    <property type="component" value="Chromosome"/>
</dbReference>
<feature type="transmembrane region" description="Helical" evidence="2">
    <location>
        <begin position="35"/>
        <end position="56"/>
    </location>
</feature>
<feature type="domain" description="DUF4097" evidence="3">
    <location>
        <begin position="140"/>
        <end position="260"/>
    </location>
</feature>
<accession>A0ABX8QST0</accession>
<dbReference type="InterPro" id="IPR025164">
    <property type="entry name" value="Toastrack_DUF4097"/>
</dbReference>
<evidence type="ECO:0000313" key="4">
    <source>
        <dbReference type="EMBL" id="QXJ20812.1"/>
    </source>
</evidence>
<keyword evidence="2" id="KW-0472">Membrane</keyword>
<reference evidence="4" key="1">
    <citation type="submission" date="2020-07" db="EMBL/GenBank/DDBJ databases">
        <authorList>
            <person name="Tarantini F.S."/>
            <person name="Hong K.W."/>
            <person name="Chan K.G."/>
        </authorList>
    </citation>
    <scope>NUCLEOTIDE SEQUENCE</scope>
    <source>
        <strain evidence="4">32-07</strain>
    </source>
</reference>
<organism evidence="4 5">
    <name type="scientific">Actinomadura graeca</name>
    <dbReference type="NCBI Taxonomy" id="2750812"/>
    <lineage>
        <taxon>Bacteria</taxon>
        <taxon>Bacillati</taxon>
        <taxon>Actinomycetota</taxon>
        <taxon>Actinomycetes</taxon>
        <taxon>Streptosporangiales</taxon>
        <taxon>Thermomonosporaceae</taxon>
        <taxon>Actinomadura</taxon>
    </lineage>
</organism>
<evidence type="ECO:0000256" key="2">
    <source>
        <dbReference type="SAM" id="Phobius"/>
    </source>
</evidence>
<sequence>MTPGGHPSADASGVSGGPPRSGTAEAGPRPRRRGVWVFLAIVTAFAVVAPAALWAVERAVRRTSTSMTPYRHAIKDVRLDMGDARVSVGPGPEGEARVFKRLTWALRKPAVGESLIDDVLYVTFRCDDPSALTAGLECGGDIDVQVPPGVRVSAVSSSGEINVRGLTGDLDLRTGAGEIGVAGARGRLRLQAGAGTLRGTGLAASKTLARVTSGELDLRYAEPPGYVEATAGAGSVKVIVPPGSRYRVPGWSGSGSSHLNPAIVDDASPNVIAAYSRAGSTYVDVRDD</sequence>